<evidence type="ECO:0000256" key="4">
    <source>
        <dbReference type="ARBA" id="ARBA00022692"/>
    </source>
</evidence>
<dbReference type="Pfam" id="PF00083">
    <property type="entry name" value="Sugar_tr"/>
    <property type="match status" value="1"/>
</dbReference>
<feature type="transmembrane region" description="Helical" evidence="8">
    <location>
        <begin position="216"/>
        <end position="236"/>
    </location>
</feature>
<evidence type="ECO:0000259" key="9">
    <source>
        <dbReference type="PROSITE" id="PS50850"/>
    </source>
</evidence>
<dbReference type="InterPro" id="IPR003663">
    <property type="entry name" value="Sugar/inositol_transpt"/>
</dbReference>
<evidence type="ECO:0000313" key="10">
    <source>
        <dbReference type="EMBL" id="RNA10267.1"/>
    </source>
</evidence>
<dbReference type="PROSITE" id="PS50850">
    <property type="entry name" value="MFS"/>
    <property type="match status" value="1"/>
</dbReference>
<dbReference type="STRING" id="10195.A0A3M7QFQ1"/>
<dbReference type="Gene3D" id="1.20.1250.20">
    <property type="entry name" value="MFS general substrate transporter like domains"/>
    <property type="match status" value="1"/>
</dbReference>
<evidence type="ECO:0000313" key="11">
    <source>
        <dbReference type="Proteomes" id="UP000276133"/>
    </source>
</evidence>
<evidence type="ECO:0000256" key="3">
    <source>
        <dbReference type="ARBA" id="ARBA00022475"/>
    </source>
</evidence>
<feature type="transmembrane region" description="Helical" evidence="8">
    <location>
        <begin position="186"/>
        <end position="204"/>
    </location>
</feature>
<comment type="subcellular location">
    <subcellularLocation>
        <location evidence="1">Cell membrane</location>
        <topology evidence="1">Multi-pass membrane protein</topology>
    </subcellularLocation>
</comment>
<dbReference type="FunFam" id="1.20.1250.20:FF:001511">
    <property type="entry name" value="Solute carrier family 2, facilitated glucose transporter member 5"/>
    <property type="match status" value="1"/>
</dbReference>
<dbReference type="GO" id="GO:1990539">
    <property type="term" value="P:fructose import across plasma membrane"/>
    <property type="evidence" value="ECO:0007669"/>
    <property type="project" value="UniProtKB-ARBA"/>
</dbReference>
<proteinExistence type="inferred from homology"/>
<keyword evidence="3" id="KW-1003">Cell membrane</keyword>
<evidence type="ECO:0000256" key="8">
    <source>
        <dbReference type="SAM" id="Phobius"/>
    </source>
</evidence>
<dbReference type="GO" id="GO:0005886">
    <property type="term" value="C:plasma membrane"/>
    <property type="evidence" value="ECO:0007669"/>
    <property type="project" value="UniProtKB-SubCell"/>
</dbReference>
<keyword evidence="5 8" id="KW-1133">Transmembrane helix</keyword>
<dbReference type="PANTHER" id="PTHR23503">
    <property type="entry name" value="SOLUTE CARRIER FAMILY 2"/>
    <property type="match status" value="1"/>
</dbReference>
<feature type="transmembrane region" description="Helical" evidence="8">
    <location>
        <begin position="338"/>
        <end position="361"/>
    </location>
</feature>
<dbReference type="PANTHER" id="PTHR23503:SF8">
    <property type="entry name" value="FACILITATED GLUCOSE TRANSPORTER PROTEIN 1"/>
    <property type="match status" value="1"/>
</dbReference>
<feature type="transmembrane region" description="Helical" evidence="8">
    <location>
        <begin position="436"/>
        <end position="458"/>
    </location>
</feature>
<dbReference type="InterPro" id="IPR005829">
    <property type="entry name" value="Sugar_transporter_CS"/>
</dbReference>
<dbReference type="GO" id="GO:0005353">
    <property type="term" value="F:fructose transmembrane transporter activity"/>
    <property type="evidence" value="ECO:0007669"/>
    <property type="project" value="UniProtKB-ARBA"/>
</dbReference>
<gene>
    <name evidence="10" type="ORF">BpHYR1_017577</name>
</gene>
<keyword evidence="2 7" id="KW-0813">Transport</keyword>
<keyword evidence="10" id="KW-0762">Sugar transport</keyword>
<evidence type="ECO:0000256" key="6">
    <source>
        <dbReference type="ARBA" id="ARBA00023136"/>
    </source>
</evidence>
<feature type="domain" description="Major facilitator superfamily (MFS) profile" evidence="9">
    <location>
        <begin position="45"/>
        <end position="489"/>
    </location>
</feature>
<dbReference type="NCBIfam" id="TIGR00879">
    <property type="entry name" value="SP"/>
    <property type="match status" value="1"/>
</dbReference>
<dbReference type="InterPro" id="IPR005828">
    <property type="entry name" value="MFS_sugar_transport-like"/>
</dbReference>
<feature type="transmembrane region" description="Helical" evidence="8">
    <location>
        <begin position="152"/>
        <end position="174"/>
    </location>
</feature>
<feature type="transmembrane region" description="Helical" evidence="8">
    <location>
        <begin position="396"/>
        <end position="424"/>
    </location>
</feature>
<comment type="similarity">
    <text evidence="7">Belongs to the major facilitator superfamily. Sugar transporter (TC 2.A.1.1) family.</text>
</comment>
<accession>A0A3M7QFQ1</accession>
<name>A0A3M7QFQ1_BRAPC</name>
<feature type="transmembrane region" description="Helical" evidence="8">
    <location>
        <begin position="94"/>
        <end position="115"/>
    </location>
</feature>
<organism evidence="10 11">
    <name type="scientific">Brachionus plicatilis</name>
    <name type="common">Marine rotifer</name>
    <name type="synonym">Brachionus muelleri</name>
    <dbReference type="NCBI Taxonomy" id="10195"/>
    <lineage>
        <taxon>Eukaryota</taxon>
        <taxon>Metazoa</taxon>
        <taxon>Spiralia</taxon>
        <taxon>Gnathifera</taxon>
        <taxon>Rotifera</taxon>
        <taxon>Eurotatoria</taxon>
        <taxon>Monogononta</taxon>
        <taxon>Pseudotrocha</taxon>
        <taxon>Ploima</taxon>
        <taxon>Brachionidae</taxon>
        <taxon>Brachionus</taxon>
    </lineage>
</organism>
<dbReference type="EMBL" id="REGN01006249">
    <property type="protein sequence ID" value="RNA10267.1"/>
    <property type="molecule type" value="Genomic_DNA"/>
</dbReference>
<keyword evidence="11" id="KW-1185">Reference proteome</keyword>
<dbReference type="SUPFAM" id="SSF103473">
    <property type="entry name" value="MFS general substrate transporter"/>
    <property type="match status" value="1"/>
</dbReference>
<feature type="transmembrane region" description="Helical" evidence="8">
    <location>
        <begin position="368"/>
        <end position="390"/>
    </location>
</feature>
<protein>
    <submittedName>
        <fullName evidence="10">Solute carrier family facilitated glucose transporter member 1-like</fullName>
    </submittedName>
</protein>
<evidence type="ECO:0000256" key="1">
    <source>
        <dbReference type="ARBA" id="ARBA00004651"/>
    </source>
</evidence>
<dbReference type="InterPro" id="IPR036259">
    <property type="entry name" value="MFS_trans_sf"/>
</dbReference>
<dbReference type="InterPro" id="IPR045263">
    <property type="entry name" value="GLUT"/>
</dbReference>
<dbReference type="PROSITE" id="PS00217">
    <property type="entry name" value="SUGAR_TRANSPORT_2"/>
    <property type="match status" value="1"/>
</dbReference>
<reference evidence="10 11" key="1">
    <citation type="journal article" date="2018" name="Sci. Rep.">
        <title>Genomic signatures of local adaptation to the degree of environmental predictability in rotifers.</title>
        <authorList>
            <person name="Franch-Gras L."/>
            <person name="Hahn C."/>
            <person name="Garcia-Roger E.M."/>
            <person name="Carmona M.J."/>
            <person name="Serra M."/>
            <person name="Gomez A."/>
        </authorList>
    </citation>
    <scope>NUCLEOTIDE SEQUENCE [LARGE SCALE GENOMIC DNA]</scope>
    <source>
        <strain evidence="10">HYR1</strain>
    </source>
</reference>
<feature type="transmembrane region" description="Helical" evidence="8">
    <location>
        <begin position="464"/>
        <end position="485"/>
    </location>
</feature>
<evidence type="ECO:0000256" key="2">
    <source>
        <dbReference type="ARBA" id="ARBA00022448"/>
    </source>
</evidence>
<keyword evidence="6 8" id="KW-0472">Membrane</keyword>
<keyword evidence="4 8" id="KW-0812">Transmembrane</keyword>
<feature type="transmembrane region" description="Helical" evidence="8">
    <location>
        <begin position="40"/>
        <end position="63"/>
    </location>
</feature>
<dbReference type="PRINTS" id="PR00171">
    <property type="entry name" value="SUGRTRNSPORT"/>
</dbReference>
<dbReference type="OrthoDB" id="4540492at2759"/>
<dbReference type="InterPro" id="IPR020846">
    <property type="entry name" value="MFS_dom"/>
</dbReference>
<evidence type="ECO:0000256" key="5">
    <source>
        <dbReference type="ARBA" id="ARBA00022989"/>
    </source>
</evidence>
<feature type="transmembrane region" description="Helical" evidence="8">
    <location>
        <begin position="127"/>
        <end position="146"/>
    </location>
</feature>
<evidence type="ECO:0000256" key="7">
    <source>
        <dbReference type="RuleBase" id="RU003346"/>
    </source>
</evidence>
<dbReference type="Proteomes" id="UP000276133">
    <property type="component" value="Unassembled WGS sequence"/>
</dbReference>
<sequence>MSHKLDLLNSEKIKQFELERIETLPTGYEREPKKGVLTKYLMLSLLVAAFGSAFQFGFSIAIFNTPSDVIQSFYREVYSDRNGESMPNSTLNTYWSITNGLVPFGGMVGGMFSGFTGDLLGRKNGLLSVNAIVLISTILNVISKYIQSYETIMVSRFLTGIYCGLFSGLLPLYLSECPPKNLRGSVGTLNQLSIVTGILVVNILGLPELLGKADRWPILVGLSLVPALVHILLVIFPESPKFLYMKKNDVSGAEKSLVKFRNHDRVLIDEELEELKEEKAKTADNPHAAWSDFWTIERLRKPLFVALMIQVSQQFSGINAVIFYSTGIFKNAGLEGEWPIYGTIILGAVQIAMTFVCMAIVDRAGRRILLLTGMIGMCISSFMLALTRIFSDKVEWLNYMTVVSAVFYIIFFSIGPGAIPWLITGELFGSDSRGKATSIAVFVNWLSNFIVTVTFPFIETAIGSYSFIVFGVLLIFFSLFMLFFVPETKHKPIEEINDMFKRKTIFFPSSK</sequence>
<dbReference type="AlphaFoldDB" id="A0A3M7QFQ1"/>
<comment type="caution">
    <text evidence="10">The sequence shown here is derived from an EMBL/GenBank/DDBJ whole genome shotgun (WGS) entry which is preliminary data.</text>
</comment>
<feature type="transmembrane region" description="Helical" evidence="8">
    <location>
        <begin position="303"/>
        <end position="326"/>
    </location>
</feature>